<dbReference type="NCBIfam" id="TIGR02532">
    <property type="entry name" value="IV_pilin_GFxxxE"/>
    <property type="match status" value="1"/>
</dbReference>
<dbReference type="InterPro" id="IPR012902">
    <property type="entry name" value="N_methyl_site"/>
</dbReference>
<evidence type="ECO:0000256" key="2">
    <source>
        <dbReference type="SAM" id="Phobius"/>
    </source>
</evidence>
<feature type="transmembrane region" description="Helical" evidence="2">
    <location>
        <begin position="79"/>
        <end position="103"/>
    </location>
</feature>
<evidence type="ECO:0000313" key="4">
    <source>
        <dbReference type="EMBL" id="ELP32894.1"/>
    </source>
</evidence>
<dbReference type="SUPFAM" id="SSF54523">
    <property type="entry name" value="Pili subunits"/>
    <property type="match status" value="1"/>
</dbReference>
<dbReference type="AlphaFoldDB" id="L7CF65"/>
<evidence type="ECO:0000259" key="3">
    <source>
        <dbReference type="Pfam" id="PF07596"/>
    </source>
</evidence>
<evidence type="ECO:0000256" key="1">
    <source>
        <dbReference type="SAM" id="MobiDB-lite"/>
    </source>
</evidence>
<dbReference type="InterPro" id="IPR011453">
    <property type="entry name" value="DUF1559"/>
</dbReference>
<comment type="caution">
    <text evidence="4">The sequence shown here is derived from an EMBL/GenBank/DDBJ whole genome shotgun (WGS) entry which is preliminary data.</text>
</comment>
<evidence type="ECO:0000313" key="5">
    <source>
        <dbReference type="Proteomes" id="UP000010959"/>
    </source>
</evidence>
<dbReference type="PANTHER" id="PTHR30093:SF2">
    <property type="entry name" value="TYPE II SECRETION SYSTEM PROTEIN H"/>
    <property type="match status" value="1"/>
</dbReference>
<keyword evidence="2" id="KW-1133">Transmembrane helix</keyword>
<dbReference type="Pfam" id="PF07963">
    <property type="entry name" value="N_methyl"/>
    <property type="match status" value="1"/>
</dbReference>
<feature type="region of interest" description="Disordered" evidence="1">
    <location>
        <begin position="140"/>
        <end position="160"/>
    </location>
</feature>
<reference evidence="4 5" key="1">
    <citation type="journal article" date="2013" name="Mar. Genomics">
        <title>Expression of sulfatases in Rhodopirellula baltica and the diversity of sulfatases in the genus Rhodopirellula.</title>
        <authorList>
            <person name="Wegner C.E."/>
            <person name="Richter-Heitmann T."/>
            <person name="Klindworth A."/>
            <person name="Klockow C."/>
            <person name="Richter M."/>
            <person name="Achstetter T."/>
            <person name="Glockner F.O."/>
            <person name="Harder J."/>
        </authorList>
    </citation>
    <scope>NUCLEOTIDE SEQUENCE [LARGE SCALE GENOMIC DNA]</scope>
    <source>
        <strain evidence="4 5">SWK14</strain>
    </source>
</reference>
<dbReference type="InterPro" id="IPR027558">
    <property type="entry name" value="Pre_pil_HX9DG_C"/>
</dbReference>
<dbReference type="PATRIC" id="fig|993516.3.peg.3392"/>
<organism evidence="4 5">
    <name type="scientific">Rhodopirellula baltica SWK14</name>
    <dbReference type="NCBI Taxonomy" id="993516"/>
    <lineage>
        <taxon>Bacteria</taxon>
        <taxon>Pseudomonadati</taxon>
        <taxon>Planctomycetota</taxon>
        <taxon>Planctomycetia</taxon>
        <taxon>Pirellulales</taxon>
        <taxon>Pirellulaceae</taxon>
        <taxon>Rhodopirellula</taxon>
    </lineage>
</organism>
<sequence>MSVRRHSTLDFLSLYASELYHHGRSVLAMALKTLDLSEFLTSVVVHAEKHVGNSRCLILPIRLSLLIWKFKMKIRRKTGFTLVELLVVIAIIGVLVGLLLPAVQAAREAARRMSCSNNFKQIGLAIHNYHSGFNQLPIHGTGTPNRAGAAPDANNAGEVPRSNNRLELSMLVGLLPYIEQQGLWEQISNPLADPVTGAIFPPMGPSPRRWIGQQAAAYYSPWATEVSGFRCPSDPGSGLPAAARGNYVACVGDSVFRPTGPLDDSGNTNAGAAIESQAANRGVFVARRTVKFRDILDGLSNTIAAGEVNSDLGDSDVTTRAARATINPGFEGGTQSCNVNIDPERPQFWASTATFALHQGGGTEAEQRRGYKWFMMRTLWGSVHTVSPPNSPLCANGNNFDTGTMPPSSRHQGGCHVLLADGSVKFVTESIEAGNQMSAHVGTAGGSLAPGTKSPFGVWGALGTRSAKETESSLE</sequence>
<feature type="domain" description="DUF1559" evidence="3">
    <location>
        <begin position="104"/>
        <end position="433"/>
    </location>
</feature>
<dbReference type="EMBL" id="AMWG01000085">
    <property type="protein sequence ID" value="ELP32894.1"/>
    <property type="molecule type" value="Genomic_DNA"/>
</dbReference>
<keyword evidence="2" id="KW-0812">Transmembrane</keyword>
<protein>
    <submittedName>
        <fullName evidence="4">Protein containing DUF1559</fullName>
    </submittedName>
</protein>
<dbReference type="PROSITE" id="PS00409">
    <property type="entry name" value="PROKAR_NTER_METHYL"/>
    <property type="match status" value="1"/>
</dbReference>
<keyword evidence="2" id="KW-0472">Membrane</keyword>
<dbReference type="PANTHER" id="PTHR30093">
    <property type="entry name" value="GENERAL SECRETION PATHWAY PROTEIN G"/>
    <property type="match status" value="1"/>
</dbReference>
<dbReference type="Pfam" id="PF07596">
    <property type="entry name" value="SBP_bac_10"/>
    <property type="match status" value="1"/>
</dbReference>
<accession>L7CF65</accession>
<dbReference type="Gene3D" id="3.30.700.10">
    <property type="entry name" value="Glycoprotein, Type 4 Pilin"/>
    <property type="match status" value="1"/>
</dbReference>
<name>L7CF65_RHOBT</name>
<dbReference type="Proteomes" id="UP000010959">
    <property type="component" value="Unassembled WGS sequence"/>
</dbReference>
<dbReference type="NCBIfam" id="TIGR04294">
    <property type="entry name" value="pre_pil_HX9DG"/>
    <property type="match status" value="1"/>
</dbReference>
<proteinExistence type="predicted"/>
<dbReference type="InterPro" id="IPR045584">
    <property type="entry name" value="Pilin-like"/>
</dbReference>
<gene>
    <name evidence="4" type="ORF">RBSWK_03186</name>
</gene>